<accession>A0ABD1GFT5</accession>
<dbReference type="Gene3D" id="2.40.160.200">
    <property type="entry name" value="LURP1-related"/>
    <property type="match status" value="1"/>
</dbReference>
<name>A0ABD1GFT5_SALDI</name>
<dbReference type="PANTHER" id="PTHR31087">
    <property type="match status" value="1"/>
</dbReference>
<evidence type="ECO:0000313" key="2">
    <source>
        <dbReference type="EMBL" id="KAL1542615.1"/>
    </source>
</evidence>
<dbReference type="SUPFAM" id="SSF54518">
    <property type="entry name" value="Tubby C-terminal domain-like"/>
    <property type="match status" value="1"/>
</dbReference>
<dbReference type="EMBL" id="JBEAFC010000009">
    <property type="protein sequence ID" value="KAL1542615.1"/>
    <property type="molecule type" value="Genomic_DNA"/>
</dbReference>
<dbReference type="InterPro" id="IPR007612">
    <property type="entry name" value="LOR"/>
</dbReference>
<evidence type="ECO:0000313" key="3">
    <source>
        <dbReference type="Proteomes" id="UP001567538"/>
    </source>
</evidence>
<dbReference type="InterPro" id="IPR025659">
    <property type="entry name" value="Tubby-like_C"/>
</dbReference>
<sequence>MTKIHPNASSSDEGKIGGDDPVVLTVWKKSLLLNCEGFTVFDPRGNLVYRVDNYMAANKGHIILMDASGATLLTIRRKRLSLGDTWLIFNGETAEDPRFTVRKNVSLLNSRCLAHVFQRKSLPLYQIEGSYSRRCCAVYDEKHRRVAEIRQKEPAVTGVAFGKDVFRLEVQPGFDAEVAMGMVILLDQMYGSGRFIGGSH</sequence>
<comment type="caution">
    <text evidence="2">The sequence shown here is derived from an EMBL/GenBank/DDBJ whole genome shotgun (WGS) entry which is preliminary data.</text>
</comment>
<organism evidence="2 3">
    <name type="scientific">Salvia divinorum</name>
    <name type="common">Maria pastora</name>
    <name type="synonym">Diviner's sage</name>
    <dbReference type="NCBI Taxonomy" id="28513"/>
    <lineage>
        <taxon>Eukaryota</taxon>
        <taxon>Viridiplantae</taxon>
        <taxon>Streptophyta</taxon>
        <taxon>Embryophyta</taxon>
        <taxon>Tracheophyta</taxon>
        <taxon>Spermatophyta</taxon>
        <taxon>Magnoliopsida</taxon>
        <taxon>eudicotyledons</taxon>
        <taxon>Gunneridae</taxon>
        <taxon>Pentapetalae</taxon>
        <taxon>asterids</taxon>
        <taxon>lamiids</taxon>
        <taxon>Lamiales</taxon>
        <taxon>Lamiaceae</taxon>
        <taxon>Nepetoideae</taxon>
        <taxon>Mentheae</taxon>
        <taxon>Salviinae</taxon>
        <taxon>Salvia</taxon>
        <taxon>Salvia subgen. Calosphace</taxon>
    </lineage>
</organism>
<protein>
    <submittedName>
        <fullName evidence="2">Protein LURP-one-related 8-like</fullName>
    </submittedName>
</protein>
<reference evidence="2 3" key="1">
    <citation type="submission" date="2024-06" db="EMBL/GenBank/DDBJ databases">
        <title>A chromosome level genome sequence of Diviner's sage (Salvia divinorum).</title>
        <authorList>
            <person name="Ford S.A."/>
            <person name="Ro D.-K."/>
            <person name="Ness R.W."/>
            <person name="Phillips M.A."/>
        </authorList>
    </citation>
    <scope>NUCLEOTIDE SEQUENCE [LARGE SCALE GENOMIC DNA]</scope>
    <source>
        <strain evidence="2">SAF-2024a</strain>
        <tissue evidence="2">Leaf</tissue>
    </source>
</reference>
<proteinExistence type="inferred from homology"/>
<dbReference type="Pfam" id="PF04525">
    <property type="entry name" value="LOR"/>
    <property type="match status" value="1"/>
</dbReference>
<comment type="similarity">
    <text evidence="1">Belongs to the LOR family.</text>
</comment>
<gene>
    <name evidence="2" type="ORF">AAHA92_26684</name>
</gene>
<keyword evidence="3" id="KW-1185">Reference proteome</keyword>
<evidence type="ECO:0000256" key="1">
    <source>
        <dbReference type="ARBA" id="ARBA00005437"/>
    </source>
</evidence>
<dbReference type="Proteomes" id="UP001567538">
    <property type="component" value="Unassembled WGS sequence"/>
</dbReference>
<dbReference type="PANTHER" id="PTHR31087:SF22">
    <property type="entry name" value="PROTEIN LURP-ONE-RELATED 8"/>
    <property type="match status" value="1"/>
</dbReference>
<dbReference type="AlphaFoldDB" id="A0ABD1GFT5"/>
<dbReference type="InterPro" id="IPR038595">
    <property type="entry name" value="LOR_sf"/>
</dbReference>